<dbReference type="InterPro" id="IPR030559">
    <property type="entry name" value="PolZ_Rev3"/>
</dbReference>
<evidence type="ECO:0000313" key="2">
    <source>
        <dbReference type="EMBL" id="KAK3258467.1"/>
    </source>
</evidence>
<dbReference type="GO" id="GO:0005634">
    <property type="term" value="C:nucleus"/>
    <property type="evidence" value="ECO:0007669"/>
    <property type="project" value="TreeGrafter"/>
</dbReference>
<feature type="region of interest" description="Disordered" evidence="1">
    <location>
        <begin position="397"/>
        <end position="418"/>
    </location>
</feature>
<dbReference type="GO" id="GO:0000724">
    <property type="term" value="P:double-strand break repair via homologous recombination"/>
    <property type="evidence" value="ECO:0007669"/>
    <property type="project" value="TreeGrafter"/>
</dbReference>
<sequence>MAGASAAPPAPGLTSSPTQAAAVLQSGVVMGVKLQPHESHIPYLLQMMVDHNLRGMEHVRVAKVKFRPAVPVTSKPASHGLIQRFCLAHHGQGRVEPPSEPQGTPRVTGRVEPPSEPQGTPRVTGRVEPPSEPQASHSPAKSPGIPSAAASLSKSDSGTPASPTASPAMPGGSPGAAGYMSVWTAASIPTSWRWGVQGRAPARQTKCELEADAEINDVQNRQDVLRLPLDQASPEVQLVQSLAPLWEEERLRSGGSTPSQAPSSPPRQLPEPGIVEMHHRQVLLQLAAADRVRPAALLQELVDALAVRPRRAAALGKRTAASHTGAALADRLLVPSSMFRTATTLFLLSTLAPASGVRFCHPVLTTAIMLPGPHLFAHLGIAPWTRQATVSKAACSLQGERDEHEGTQPKSCDSPASADSALLQATQAANSWEHAGGTPVLERRDVATADSTRPLKSLQYSDADGEEAAAAAAVDEQLLAQSLSQPMTQSKQEKEMHQLLEWLGQGCTQPRPSLRPGAQESNGGELSQEMCELLAWMQAGGSGESQRRLSLAADAPGAEEEELVEWEEAEAPEGPHAEMFRASRLSTHGPAASLVEYLRASQEEVEVSALSA</sequence>
<reference evidence="2 3" key="1">
    <citation type="journal article" date="2015" name="Genome Biol. Evol.">
        <title>Comparative Genomics of a Bacterivorous Green Alga Reveals Evolutionary Causalities and Consequences of Phago-Mixotrophic Mode of Nutrition.</title>
        <authorList>
            <person name="Burns J.A."/>
            <person name="Paasch A."/>
            <person name="Narechania A."/>
            <person name="Kim E."/>
        </authorList>
    </citation>
    <scope>NUCLEOTIDE SEQUENCE [LARGE SCALE GENOMIC DNA]</scope>
    <source>
        <strain evidence="2 3">PLY_AMNH</strain>
    </source>
</reference>
<evidence type="ECO:0000313" key="3">
    <source>
        <dbReference type="Proteomes" id="UP001190700"/>
    </source>
</evidence>
<feature type="compositionally biased region" description="Low complexity" evidence="1">
    <location>
        <begin position="157"/>
        <end position="172"/>
    </location>
</feature>
<feature type="region of interest" description="Disordered" evidence="1">
    <location>
        <begin position="507"/>
        <end position="526"/>
    </location>
</feature>
<dbReference type="AlphaFoldDB" id="A0AAE0KRV6"/>
<dbReference type="Gene3D" id="3.30.342.10">
    <property type="entry name" value="DNA Polymerase, chain B, domain 1"/>
    <property type="match status" value="1"/>
</dbReference>
<dbReference type="PANTHER" id="PTHR45812">
    <property type="entry name" value="DNA POLYMERASE ZETA CATALYTIC SUBUNIT"/>
    <property type="match status" value="1"/>
</dbReference>
<dbReference type="Proteomes" id="UP001190700">
    <property type="component" value="Unassembled WGS sequence"/>
</dbReference>
<organism evidence="2 3">
    <name type="scientific">Cymbomonas tetramitiformis</name>
    <dbReference type="NCBI Taxonomy" id="36881"/>
    <lineage>
        <taxon>Eukaryota</taxon>
        <taxon>Viridiplantae</taxon>
        <taxon>Chlorophyta</taxon>
        <taxon>Pyramimonadophyceae</taxon>
        <taxon>Pyramimonadales</taxon>
        <taxon>Pyramimonadaceae</taxon>
        <taxon>Cymbomonas</taxon>
    </lineage>
</organism>
<accession>A0AAE0KRV6</accession>
<keyword evidence="3" id="KW-1185">Reference proteome</keyword>
<gene>
    <name evidence="2" type="ORF">CYMTET_32486</name>
</gene>
<dbReference type="PANTHER" id="PTHR45812:SF1">
    <property type="entry name" value="DNA POLYMERASE ZETA CATALYTIC SUBUNIT"/>
    <property type="match status" value="1"/>
</dbReference>
<dbReference type="GO" id="GO:0042276">
    <property type="term" value="P:error-prone translesion synthesis"/>
    <property type="evidence" value="ECO:0007669"/>
    <property type="project" value="TreeGrafter"/>
</dbReference>
<proteinExistence type="predicted"/>
<dbReference type="GO" id="GO:0016035">
    <property type="term" value="C:zeta DNA polymerase complex"/>
    <property type="evidence" value="ECO:0007669"/>
    <property type="project" value="InterPro"/>
</dbReference>
<name>A0AAE0KRV6_9CHLO</name>
<feature type="non-terminal residue" evidence="2">
    <location>
        <position position="612"/>
    </location>
</feature>
<protein>
    <submittedName>
        <fullName evidence="2">Uncharacterized protein</fullName>
    </submittedName>
</protein>
<dbReference type="EMBL" id="LGRX02019512">
    <property type="protein sequence ID" value="KAK3258467.1"/>
    <property type="molecule type" value="Genomic_DNA"/>
</dbReference>
<evidence type="ECO:0000256" key="1">
    <source>
        <dbReference type="SAM" id="MobiDB-lite"/>
    </source>
</evidence>
<feature type="region of interest" description="Disordered" evidence="1">
    <location>
        <begin position="92"/>
        <end position="172"/>
    </location>
</feature>
<comment type="caution">
    <text evidence="2">The sequence shown here is derived from an EMBL/GenBank/DDBJ whole genome shotgun (WGS) entry which is preliminary data.</text>
</comment>
<dbReference type="GO" id="GO:0003887">
    <property type="term" value="F:DNA-directed DNA polymerase activity"/>
    <property type="evidence" value="ECO:0007669"/>
    <property type="project" value="TreeGrafter"/>
</dbReference>
<feature type="region of interest" description="Disordered" evidence="1">
    <location>
        <begin position="250"/>
        <end position="272"/>
    </location>
</feature>